<dbReference type="SUPFAM" id="SSF58038">
    <property type="entry name" value="SNARE fusion complex"/>
    <property type="match status" value="1"/>
</dbReference>
<evidence type="ECO:0000313" key="6">
    <source>
        <dbReference type="EMBL" id="GFY59532.1"/>
    </source>
</evidence>
<dbReference type="EMBL" id="BMAV01012671">
    <property type="protein sequence ID" value="GFY59532.1"/>
    <property type="molecule type" value="Genomic_DNA"/>
</dbReference>
<dbReference type="Gene3D" id="1.20.5.110">
    <property type="match status" value="2"/>
</dbReference>
<dbReference type="GO" id="GO:0098793">
    <property type="term" value="C:presynapse"/>
    <property type="evidence" value="ECO:0007669"/>
    <property type="project" value="GOC"/>
</dbReference>
<name>A0A8X6XVI2_9ARAC</name>
<evidence type="ECO:0000256" key="2">
    <source>
        <dbReference type="ARBA" id="ARBA00024354"/>
    </source>
</evidence>
<dbReference type="GO" id="GO:0031201">
    <property type="term" value="C:SNARE complex"/>
    <property type="evidence" value="ECO:0007669"/>
    <property type="project" value="TreeGrafter"/>
</dbReference>
<evidence type="ECO:0000256" key="3">
    <source>
        <dbReference type="ARBA" id="ARBA00024443"/>
    </source>
</evidence>
<dbReference type="GO" id="GO:0016082">
    <property type="term" value="P:synaptic vesicle priming"/>
    <property type="evidence" value="ECO:0007669"/>
    <property type="project" value="TreeGrafter"/>
</dbReference>
<dbReference type="GO" id="GO:0005886">
    <property type="term" value="C:plasma membrane"/>
    <property type="evidence" value="ECO:0007669"/>
    <property type="project" value="TreeGrafter"/>
</dbReference>
<protein>
    <recommendedName>
        <fullName evidence="3">Synaptosomal-associated protein 47</fullName>
    </recommendedName>
    <alternativeName>
        <fullName evidence="4">Synaptosomal-associated 47 kDa protein</fullName>
    </alternativeName>
</protein>
<evidence type="ECO:0000259" key="5">
    <source>
        <dbReference type="PROSITE" id="PS50192"/>
    </source>
</evidence>
<reference evidence="6" key="1">
    <citation type="submission" date="2020-08" db="EMBL/GenBank/DDBJ databases">
        <title>Multicomponent nature underlies the extraordinary mechanical properties of spider dragline silk.</title>
        <authorList>
            <person name="Kono N."/>
            <person name="Nakamura H."/>
            <person name="Mori M."/>
            <person name="Yoshida Y."/>
            <person name="Ohtoshi R."/>
            <person name="Malay A.D."/>
            <person name="Moran D.A.P."/>
            <person name="Tomita M."/>
            <person name="Numata K."/>
            <person name="Arakawa K."/>
        </authorList>
    </citation>
    <scope>NUCLEOTIDE SEQUENCE</scope>
</reference>
<dbReference type="Gene3D" id="2.30.29.30">
    <property type="entry name" value="Pleckstrin-homology domain (PH domain)/Phosphotyrosine-binding domain (PTB)"/>
    <property type="match status" value="1"/>
</dbReference>
<dbReference type="InterPro" id="IPR000727">
    <property type="entry name" value="T_SNARE_dom"/>
</dbReference>
<dbReference type="GO" id="GO:0019905">
    <property type="term" value="F:syntaxin binding"/>
    <property type="evidence" value="ECO:0007669"/>
    <property type="project" value="TreeGrafter"/>
</dbReference>
<comment type="caution">
    <text evidence="6">The sequence shown here is derived from an EMBL/GenBank/DDBJ whole genome shotgun (WGS) entry which is preliminary data.</text>
</comment>
<dbReference type="Proteomes" id="UP000886998">
    <property type="component" value="Unassembled WGS sequence"/>
</dbReference>
<dbReference type="GO" id="GO:0031629">
    <property type="term" value="P:synaptic vesicle fusion to presynaptic active zone membrane"/>
    <property type="evidence" value="ECO:0007669"/>
    <property type="project" value="TreeGrafter"/>
</dbReference>
<evidence type="ECO:0000313" key="7">
    <source>
        <dbReference type="Proteomes" id="UP000886998"/>
    </source>
</evidence>
<dbReference type="AlphaFoldDB" id="A0A8X6XVI2"/>
<comment type="similarity">
    <text evidence="2">Belongs to the SVAP1 family.</text>
</comment>
<dbReference type="InterPro" id="IPR011993">
    <property type="entry name" value="PH-like_dom_sf"/>
</dbReference>
<organism evidence="6 7">
    <name type="scientific">Trichonephila inaurata madagascariensis</name>
    <dbReference type="NCBI Taxonomy" id="2747483"/>
    <lineage>
        <taxon>Eukaryota</taxon>
        <taxon>Metazoa</taxon>
        <taxon>Ecdysozoa</taxon>
        <taxon>Arthropoda</taxon>
        <taxon>Chelicerata</taxon>
        <taxon>Arachnida</taxon>
        <taxon>Araneae</taxon>
        <taxon>Araneomorphae</taxon>
        <taxon>Entelegynae</taxon>
        <taxon>Araneoidea</taxon>
        <taxon>Nephilidae</taxon>
        <taxon>Trichonephila</taxon>
        <taxon>Trichonephila inaurata</taxon>
    </lineage>
</organism>
<dbReference type="OrthoDB" id="10009801at2759"/>
<keyword evidence="1" id="KW-0677">Repeat</keyword>
<feature type="domain" description="T-SNARE coiled-coil homology" evidence="5">
    <location>
        <begin position="349"/>
        <end position="405"/>
    </location>
</feature>
<proteinExistence type="inferred from homology"/>
<dbReference type="GO" id="GO:0005484">
    <property type="term" value="F:SNAP receptor activity"/>
    <property type="evidence" value="ECO:0007669"/>
    <property type="project" value="TreeGrafter"/>
</dbReference>
<dbReference type="PANTHER" id="PTHR19305">
    <property type="entry name" value="SYNAPTOSOMAL ASSOCIATED PROTEIN"/>
    <property type="match status" value="1"/>
</dbReference>
<evidence type="ECO:0000256" key="1">
    <source>
        <dbReference type="ARBA" id="ARBA00022737"/>
    </source>
</evidence>
<evidence type="ECO:0000256" key="4">
    <source>
        <dbReference type="ARBA" id="ARBA00032027"/>
    </source>
</evidence>
<dbReference type="PROSITE" id="PS50192">
    <property type="entry name" value="T_SNARE"/>
    <property type="match status" value="1"/>
</dbReference>
<dbReference type="PANTHER" id="PTHR19305:SF1">
    <property type="entry name" value="SYNAPTOSOMAL-ASSOCIATED PROTEIN 47"/>
    <property type="match status" value="1"/>
</dbReference>
<accession>A0A8X6XVI2</accession>
<gene>
    <name evidence="6" type="primary">Snap47</name>
    <name evidence="6" type="ORF">TNIN_300611</name>
</gene>
<sequence length="406" mass="46304">MSAELPVFEDTASYYDSSNKKWSPGIFTLRENYFQFQNNDNQRTLRIPLSTICGLEKRQSSFIYAAIVITIGSEKHWFASFSNRDTVYNLLELFWRESLLSKTYKTSPPRQNVGATPLGKELIGILHESETNLVNAANALVHQGRQLQESQMVVEDINTDLNVAEKFLKSFNFIRYFMNVKVSEPKVEEKTVQEDGQQKHFKVTFTFSKASNDSWEKGTLIISDEIVLLDERHNRIAVINKDGLEKIQITTPWEFCLVYSAGWDSKNCYIMCPQLSRLLKFLNCLSSFKYKIVYDEEDSLEDKLVCSSSTSKGNKLRTPSPIEVIKNSSNLIDSTAAQAQVLADDGVISDEDMEEISSVLTNLQVLASEVSREQKNQMEQINSLMTDVEKTELRMKADIKNIKKAT</sequence>
<keyword evidence="7" id="KW-1185">Reference proteome</keyword>